<organism evidence="4 5">
    <name type="scientific">Plectosphaerella cucumerina</name>
    <dbReference type="NCBI Taxonomy" id="40658"/>
    <lineage>
        <taxon>Eukaryota</taxon>
        <taxon>Fungi</taxon>
        <taxon>Dikarya</taxon>
        <taxon>Ascomycota</taxon>
        <taxon>Pezizomycotina</taxon>
        <taxon>Sordariomycetes</taxon>
        <taxon>Hypocreomycetidae</taxon>
        <taxon>Glomerellales</taxon>
        <taxon>Plectosphaerellaceae</taxon>
        <taxon>Plectosphaerella</taxon>
    </lineage>
</organism>
<gene>
    <name evidence="4" type="ORF">B0T11DRAFT_282109</name>
</gene>
<dbReference type="Pfam" id="PF01612">
    <property type="entry name" value="DNA_pol_A_exo1"/>
    <property type="match status" value="1"/>
</dbReference>
<dbReference type="GO" id="GO:0008408">
    <property type="term" value="F:3'-5' exonuclease activity"/>
    <property type="evidence" value="ECO:0007669"/>
    <property type="project" value="InterPro"/>
</dbReference>
<dbReference type="EMBL" id="JAGPXD010000003">
    <property type="protein sequence ID" value="KAH7363114.1"/>
    <property type="molecule type" value="Genomic_DNA"/>
</dbReference>
<dbReference type="GO" id="GO:0005634">
    <property type="term" value="C:nucleus"/>
    <property type="evidence" value="ECO:0007669"/>
    <property type="project" value="TreeGrafter"/>
</dbReference>
<comment type="caution">
    <text evidence="4">The sequence shown here is derived from an EMBL/GenBank/DDBJ whole genome shotgun (WGS) entry which is preliminary data.</text>
</comment>
<keyword evidence="2" id="KW-0378">Hydrolase</keyword>
<sequence length="480" mass="53459">MPIGRHGGTAVAPIYASRMFFCKRVCPGGLRPRLSLRRYSLRTARRSLNSNTPRMTSYPFDRVWHHGRGILFASDKSVAQDSAQFEILTSMHSAAADGVQVDEIAYKSIEEDSSEAAESFTTAPEQSDDVSQVADELADPVVEDAETAQAIVEEVQLPVLAAPIPPLTKLEFKVSKDAYLAAQAAEEGSKESFWTYKLYHGPVDEDGKETDVTVHYCTSKETMERVCQLFLNEEVLGFDMEWKPSATKKSSAKDNCSLLQIASPSRIALFHVGLFQTNEEDGLVAPTFKQIMENPEVRKAGVNVKGDCTRLRTYLGIDSKGVFELSHLYKLVRYSATRADLVNKRLVSLANQVNDCLGLPMFKGLDVRASNWAQRLNMKQIHYSASDAYAGLQLFHVLDEMRQAMDPTPPIPHHLELNLPIRLAPKKEEKQEAKDGEDEAVDTEVAVTTEFAGYPALNPEEDEIIIRKRKATSPNDDMSK</sequence>
<dbReference type="InterPro" id="IPR012337">
    <property type="entry name" value="RNaseH-like_sf"/>
</dbReference>
<evidence type="ECO:0000313" key="4">
    <source>
        <dbReference type="EMBL" id="KAH7363114.1"/>
    </source>
</evidence>
<dbReference type="InterPro" id="IPR051132">
    <property type="entry name" value="3-5_Exonuclease_domain"/>
</dbReference>
<dbReference type="SMART" id="SM00474">
    <property type="entry name" value="35EXOc"/>
    <property type="match status" value="1"/>
</dbReference>
<dbReference type="GO" id="GO:0003676">
    <property type="term" value="F:nucleic acid binding"/>
    <property type="evidence" value="ECO:0007669"/>
    <property type="project" value="InterPro"/>
</dbReference>
<dbReference type="Proteomes" id="UP000813385">
    <property type="component" value="Unassembled WGS sequence"/>
</dbReference>
<dbReference type="SUPFAM" id="SSF53098">
    <property type="entry name" value="Ribonuclease H-like"/>
    <property type="match status" value="1"/>
</dbReference>
<evidence type="ECO:0000259" key="3">
    <source>
        <dbReference type="SMART" id="SM00474"/>
    </source>
</evidence>
<dbReference type="AlphaFoldDB" id="A0A8K0TJ76"/>
<dbReference type="InterPro" id="IPR036397">
    <property type="entry name" value="RNaseH_sf"/>
</dbReference>
<dbReference type="OrthoDB" id="1920326at2759"/>
<evidence type="ECO:0000256" key="2">
    <source>
        <dbReference type="ARBA" id="ARBA00022801"/>
    </source>
</evidence>
<dbReference type="FunFam" id="3.30.420.10:FF:000100">
    <property type="entry name" value="3'-5' exonuclease/helicase (Wrn), putative"/>
    <property type="match status" value="1"/>
</dbReference>
<reference evidence="4" key="1">
    <citation type="journal article" date="2021" name="Nat. Commun.">
        <title>Genetic determinants of endophytism in the Arabidopsis root mycobiome.</title>
        <authorList>
            <person name="Mesny F."/>
            <person name="Miyauchi S."/>
            <person name="Thiergart T."/>
            <person name="Pickel B."/>
            <person name="Atanasova L."/>
            <person name="Karlsson M."/>
            <person name="Huettel B."/>
            <person name="Barry K.W."/>
            <person name="Haridas S."/>
            <person name="Chen C."/>
            <person name="Bauer D."/>
            <person name="Andreopoulos W."/>
            <person name="Pangilinan J."/>
            <person name="LaButti K."/>
            <person name="Riley R."/>
            <person name="Lipzen A."/>
            <person name="Clum A."/>
            <person name="Drula E."/>
            <person name="Henrissat B."/>
            <person name="Kohler A."/>
            <person name="Grigoriev I.V."/>
            <person name="Martin F.M."/>
            <person name="Hacquard S."/>
        </authorList>
    </citation>
    <scope>NUCLEOTIDE SEQUENCE</scope>
    <source>
        <strain evidence="4">MPI-CAGE-AT-0016</strain>
    </source>
</reference>
<keyword evidence="5" id="KW-1185">Reference proteome</keyword>
<dbReference type="Gene3D" id="3.30.420.10">
    <property type="entry name" value="Ribonuclease H-like superfamily/Ribonuclease H"/>
    <property type="match status" value="1"/>
</dbReference>
<dbReference type="InterPro" id="IPR002562">
    <property type="entry name" value="3'-5'_exonuclease_dom"/>
</dbReference>
<dbReference type="PANTHER" id="PTHR13620">
    <property type="entry name" value="3-5 EXONUCLEASE"/>
    <property type="match status" value="1"/>
</dbReference>
<accession>A0A8K0TJ76</accession>
<dbReference type="GO" id="GO:0006139">
    <property type="term" value="P:nucleobase-containing compound metabolic process"/>
    <property type="evidence" value="ECO:0007669"/>
    <property type="project" value="InterPro"/>
</dbReference>
<evidence type="ECO:0000313" key="5">
    <source>
        <dbReference type="Proteomes" id="UP000813385"/>
    </source>
</evidence>
<keyword evidence="1" id="KW-0540">Nuclease</keyword>
<feature type="domain" description="3'-5' exonuclease" evidence="3">
    <location>
        <begin position="214"/>
        <end position="403"/>
    </location>
</feature>
<name>A0A8K0TJ76_9PEZI</name>
<dbReference type="GO" id="GO:0005737">
    <property type="term" value="C:cytoplasm"/>
    <property type="evidence" value="ECO:0007669"/>
    <property type="project" value="TreeGrafter"/>
</dbReference>
<protein>
    <submittedName>
        <fullName evidence="4">Ribonuclease H-like domain-containing protein</fullName>
    </submittedName>
</protein>
<evidence type="ECO:0000256" key="1">
    <source>
        <dbReference type="ARBA" id="ARBA00022722"/>
    </source>
</evidence>
<proteinExistence type="predicted"/>
<dbReference type="CDD" id="cd06141">
    <property type="entry name" value="WRN_exo"/>
    <property type="match status" value="1"/>
</dbReference>
<dbReference type="PANTHER" id="PTHR13620:SF104">
    <property type="entry name" value="EXONUCLEASE 3'-5' DOMAIN-CONTAINING PROTEIN 2"/>
    <property type="match status" value="1"/>
</dbReference>